<dbReference type="EMBL" id="CAEZWI010000140">
    <property type="protein sequence ID" value="CAB4659433.1"/>
    <property type="molecule type" value="Genomic_DNA"/>
</dbReference>
<protein>
    <submittedName>
        <fullName evidence="4">Unannotated protein</fullName>
    </submittedName>
</protein>
<gene>
    <name evidence="4" type="ORF">UFOPK2237_00979</name>
</gene>
<evidence type="ECO:0000256" key="1">
    <source>
        <dbReference type="ARBA" id="ARBA00007274"/>
    </source>
</evidence>
<sequence length="350" mass="36724">MLEAILLVGGQGTRLRPLTISTPKPMLPVAGYACTEHQIALAKQAGVGRIVMGTSYRAEVFEEHFGHGEKVGVELVYAVEDEPLGTGGAIRNAAAHLTCGPNDPVVVFNGDVLTGLDIAGLVQKWRDADADVALYLTRVEDPRAYGLVPTDANGRVLEFLEKPTTPEEIVTDQINAGYYIFKRSVIDSIPSDRPVSVERETFPELLAADRMVIGVVDDGYWLDLGTPLAFAKGSADLVRGIAPSPLLTGRTGEALIEPTAKVDSSASITGGTYIGHNAVVGAGAVIIGSVIFADVEVGSGTQITNSIVSTAAKISSDCQIVDTVIAERAQINAGASLEPGTLVFPDESVN</sequence>
<dbReference type="InterPro" id="IPR005835">
    <property type="entry name" value="NTP_transferase_dom"/>
</dbReference>
<feature type="domain" description="Nucleotidyl transferase" evidence="2">
    <location>
        <begin position="4"/>
        <end position="237"/>
    </location>
</feature>
<evidence type="ECO:0000313" key="4">
    <source>
        <dbReference type="EMBL" id="CAB4659433.1"/>
    </source>
</evidence>
<dbReference type="Gene3D" id="3.90.550.10">
    <property type="entry name" value="Spore Coat Polysaccharide Biosynthesis Protein SpsA, Chain A"/>
    <property type="match status" value="1"/>
</dbReference>
<dbReference type="SUPFAM" id="SSF53448">
    <property type="entry name" value="Nucleotide-diphospho-sugar transferases"/>
    <property type="match status" value="1"/>
</dbReference>
<proteinExistence type="inferred from homology"/>
<dbReference type="InterPro" id="IPR050486">
    <property type="entry name" value="Mannose-1P_guanyltransferase"/>
</dbReference>
<dbReference type="AlphaFoldDB" id="A0A6J6LFD5"/>
<dbReference type="Pfam" id="PF25087">
    <property type="entry name" value="GMPPB_C"/>
    <property type="match status" value="1"/>
</dbReference>
<dbReference type="CDD" id="cd04181">
    <property type="entry name" value="NTP_transferase"/>
    <property type="match status" value="1"/>
</dbReference>
<evidence type="ECO:0000259" key="3">
    <source>
        <dbReference type="Pfam" id="PF25087"/>
    </source>
</evidence>
<dbReference type="Gene3D" id="2.160.10.10">
    <property type="entry name" value="Hexapeptide repeat proteins"/>
    <property type="match status" value="1"/>
</dbReference>
<name>A0A6J6LFD5_9ZZZZ</name>
<dbReference type="PANTHER" id="PTHR22572">
    <property type="entry name" value="SUGAR-1-PHOSPHATE GUANYL TRANSFERASE"/>
    <property type="match status" value="1"/>
</dbReference>
<evidence type="ECO:0000259" key="2">
    <source>
        <dbReference type="Pfam" id="PF00483"/>
    </source>
</evidence>
<organism evidence="4">
    <name type="scientific">freshwater metagenome</name>
    <dbReference type="NCBI Taxonomy" id="449393"/>
    <lineage>
        <taxon>unclassified sequences</taxon>
        <taxon>metagenomes</taxon>
        <taxon>ecological metagenomes</taxon>
    </lineage>
</organism>
<comment type="similarity">
    <text evidence="1">Belongs to the transferase hexapeptide repeat family.</text>
</comment>
<reference evidence="4" key="1">
    <citation type="submission" date="2020-05" db="EMBL/GenBank/DDBJ databases">
        <authorList>
            <person name="Chiriac C."/>
            <person name="Salcher M."/>
            <person name="Ghai R."/>
            <person name="Kavagutti S V."/>
        </authorList>
    </citation>
    <scope>NUCLEOTIDE SEQUENCE</scope>
</reference>
<accession>A0A6J6LFD5</accession>
<dbReference type="InterPro" id="IPR029044">
    <property type="entry name" value="Nucleotide-diphossugar_trans"/>
</dbReference>
<feature type="domain" description="Mannose-1-phosphate guanyltransferase C-terminal" evidence="3">
    <location>
        <begin position="252"/>
        <end position="348"/>
    </location>
</feature>
<dbReference type="InterPro" id="IPR056729">
    <property type="entry name" value="GMPPB_C"/>
</dbReference>
<dbReference type="Pfam" id="PF00483">
    <property type="entry name" value="NTP_transferase"/>
    <property type="match status" value="1"/>
</dbReference>